<keyword evidence="3" id="KW-1133">Transmembrane helix</keyword>
<accession>A0A6P6VJB8</accession>
<dbReference type="InterPro" id="IPR050258">
    <property type="entry name" value="Leguminous_Lectin"/>
</dbReference>
<organism evidence="5 6">
    <name type="scientific">Coffea arabica</name>
    <name type="common">Arabian coffee</name>
    <dbReference type="NCBI Taxonomy" id="13443"/>
    <lineage>
        <taxon>Eukaryota</taxon>
        <taxon>Viridiplantae</taxon>
        <taxon>Streptophyta</taxon>
        <taxon>Embryophyta</taxon>
        <taxon>Tracheophyta</taxon>
        <taxon>Spermatophyta</taxon>
        <taxon>Magnoliopsida</taxon>
        <taxon>eudicotyledons</taxon>
        <taxon>Gunneridae</taxon>
        <taxon>Pentapetalae</taxon>
        <taxon>asterids</taxon>
        <taxon>lamiids</taxon>
        <taxon>Gentianales</taxon>
        <taxon>Rubiaceae</taxon>
        <taxon>Ixoroideae</taxon>
        <taxon>Gardenieae complex</taxon>
        <taxon>Bertiereae - Coffeeae clade</taxon>
        <taxon>Coffeeae</taxon>
        <taxon>Coffea</taxon>
    </lineage>
</organism>
<protein>
    <submittedName>
        <fullName evidence="6">Probable L-type lectin-domain containing receptor kinase S.7</fullName>
    </submittedName>
</protein>
<keyword evidence="6" id="KW-0418">Kinase</keyword>
<keyword evidence="6" id="KW-0675">Receptor</keyword>
<dbReference type="Gene3D" id="2.60.120.200">
    <property type="match status" value="2"/>
</dbReference>
<dbReference type="Pfam" id="PF00139">
    <property type="entry name" value="Lectin_legB"/>
    <property type="match status" value="2"/>
</dbReference>
<reference evidence="5" key="1">
    <citation type="journal article" date="2025" name="Foods">
        <title>Unveiling the Microbial Signatures of Arabica Coffee Cherries: Insights into Ripeness Specific Diversity, Functional Traits, and Implications for Quality and Safety.</title>
        <authorList>
            <consortium name="RefSeq"/>
            <person name="Tenea G.N."/>
            <person name="Cifuentes V."/>
            <person name="Reyes P."/>
            <person name="Cevallos-Vallejos M."/>
        </authorList>
    </citation>
    <scope>NUCLEOTIDE SEQUENCE [LARGE SCALE GENOMIC DNA]</scope>
</reference>
<proteinExistence type="inferred from homology"/>
<dbReference type="GeneID" id="113723786"/>
<keyword evidence="5" id="KW-1185">Reference proteome</keyword>
<evidence type="ECO:0000313" key="5">
    <source>
        <dbReference type="Proteomes" id="UP001652660"/>
    </source>
</evidence>
<keyword evidence="3" id="KW-0812">Transmembrane</keyword>
<dbReference type="GO" id="GO:0016301">
    <property type="term" value="F:kinase activity"/>
    <property type="evidence" value="ECO:0007669"/>
    <property type="project" value="UniProtKB-KW"/>
</dbReference>
<gene>
    <name evidence="6" type="primary">LOC113723786</name>
</gene>
<dbReference type="SUPFAM" id="SSF49899">
    <property type="entry name" value="Concanavalin A-like lectins/glucanases"/>
    <property type="match status" value="1"/>
</dbReference>
<evidence type="ECO:0000313" key="6">
    <source>
        <dbReference type="RefSeq" id="XP_027102560.1"/>
    </source>
</evidence>
<evidence type="ECO:0000256" key="1">
    <source>
        <dbReference type="ARBA" id="ARBA00007606"/>
    </source>
</evidence>
<dbReference type="OrthoDB" id="2019747at2759"/>
<keyword evidence="6" id="KW-0808">Transferase</keyword>
<feature type="domain" description="Legume lectin" evidence="4">
    <location>
        <begin position="167"/>
        <end position="213"/>
    </location>
</feature>
<keyword evidence="3" id="KW-0472">Membrane</keyword>
<dbReference type="GO" id="GO:0030246">
    <property type="term" value="F:carbohydrate binding"/>
    <property type="evidence" value="ECO:0007669"/>
    <property type="project" value="UniProtKB-KW"/>
</dbReference>
<feature type="domain" description="Legume lectin" evidence="4">
    <location>
        <begin position="14"/>
        <end position="154"/>
    </location>
</feature>
<dbReference type="InterPro" id="IPR001220">
    <property type="entry name" value="Legume_lectin_dom"/>
</dbReference>
<comment type="similarity">
    <text evidence="1">Belongs to the leguminous lectin family.</text>
</comment>
<dbReference type="CDD" id="cd06899">
    <property type="entry name" value="lectin_legume_LecRK_Arcelin_ConA"/>
    <property type="match status" value="1"/>
</dbReference>
<dbReference type="PANTHER" id="PTHR32401">
    <property type="entry name" value="CONCANAVALIN A-LIKE LECTIN FAMILY PROTEIN"/>
    <property type="match status" value="1"/>
</dbReference>
<evidence type="ECO:0000259" key="4">
    <source>
        <dbReference type="Pfam" id="PF00139"/>
    </source>
</evidence>
<dbReference type="PANTHER" id="PTHR32401:SF48">
    <property type="entry name" value="LEGUME LECTIN DOMAIN-CONTAINING PROTEIN"/>
    <property type="match status" value="1"/>
</dbReference>
<sequence>MRALLSSSSETKLFVNHSFPYSYLTFLGDSHIQHSMIALTKEVNPINARRSSGVVLYNHPMLILDPRSRKVPSFYTTFSFSIENTFGGGEGFGDGLAFLISPSRDLLGSPGYLGLVDSTDLTRNKFMAIEFDTKRDSVFHDPDDNHVGLDINNPLLDETSHSLFCGKPLLKVDIDLSNYLDQNMYVGFSASTEGSTQLTHIDQWEFTVAEYSPPPPSPPGINFPNASESEHRHGHISRFTIGLIVGLCSVPFIVLFGWFCWKNLMEMIKKSEGTKNLQMEGITSQEILLFILVDEVARGLNVEKVLDNEAELIRMKTVQSSVPLCNSFPAVKPSIQPLCDGLPLRANGITSS</sequence>
<dbReference type="Proteomes" id="UP001652660">
    <property type="component" value="Chromosome 2c"/>
</dbReference>
<dbReference type="AlphaFoldDB" id="A0A6P6VJB8"/>
<dbReference type="RefSeq" id="XP_027102560.1">
    <property type="nucleotide sequence ID" value="XM_027246759.1"/>
</dbReference>
<keyword evidence="2" id="KW-0430">Lectin</keyword>
<evidence type="ECO:0000256" key="2">
    <source>
        <dbReference type="ARBA" id="ARBA00022734"/>
    </source>
</evidence>
<name>A0A6P6VJB8_COFAR</name>
<reference evidence="6" key="2">
    <citation type="submission" date="2025-08" db="UniProtKB">
        <authorList>
            <consortium name="RefSeq"/>
        </authorList>
    </citation>
    <scope>IDENTIFICATION</scope>
    <source>
        <tissue evidence="6">Leaves</tissue>
    </source>
</reference>
<dbReference type="InterPro" id="IPR013320">
    <property type="entry name" value="ConA-like_dom_sf"/>
</dbReference>
<evidence type="ECO:0000256" key="3">
    <source>
        <dbReference type="SAM" id="Phobius"/>
    </source>
</evidence>
<feature type="transmembrane region" description="Helical" evidence="3">
    <location>
        <begin position="239"/>
        <end position="261"/>
    </location>
</feature>